<organism evidence="1 2">
    <name type="scientific">Jiangella rhizosphaerae</name>
    <dbReference type="NCBI Taxonomy" id="2293569"/>
    <lineage>
        <taxon>Bacteria</taxon>
        <taxon>Bacillati</taxon>
        <taxon>Actinomycetota</taxon>
        <taxon>Actinomycetes</taxon>
        <taxon>Jiangellales</taxon>
        <taxon>Jiangellaceae</taxon>
        <taxon>Jiangella</taxon>
    </lineage>
</organism>
<proteinExistence type="predicted"/>
<dbReference type="Gene3D" id="3.40.50.1010">
    <property type="entry name" value="5'-nuclease"/>
    <property type="match status" value="1"/>
</dbReference>
<comment type="caution">
    <text evidence="1">The sequence shown here is derived from an EMBL/GenBank/DDBJ whole genome shotgun (WGS) entry which is preliminary data.</text>
</comment>
<accession>A0A418KVJ9</accession>
<sequence length="65" mass="6871">MTLVQLATAAFEEAGRPDPTIPHTLDAVHLAAALELGDDLESIVTYDERLAEAAQSNGILVTAPR</sequence>
<gene>
    <name evidence="1" type="ORF">DY240_04280</name>
</gene>
<dbReference type="EMBL" id="QUAL01000037">
    <property type="protein sequence ID" value="RIQ34075.1"/>
    <property type="molecule type" value="Genomic_DNA"/>
</dbReference>
<keyword evidence="2" id="KW-1185">Reference proteome</keyword>
<dbReference type="Proteomes" id="UP000284057">
    <property type="component" value="Unassembled WGS sequence"/>
</dbReference>
<name>A0A418KVJ9_9ACTN</name>
<reference evidence="1 2" key="1">
    <citation type="submission" date="2018-09" db="EMBL/GenBank/DDBJ databases">
        <title>Isolation, diversity and antifungal activity of actinobacteria from wheat.</title>
        <authorList>
            <person name="Han C."/>
        </authorList>
    </citation>
    <scope>NUCLEOTIDE SEQUENCE [LARGE SCALE GENOMIC DNA]</scope>
    <source>
        <strain evidence="1 2">NEAU-YY265</strain>
    </source>
</reference>
<protein>
    <submittedName>
        <fullName evidence="1">Toxin PIN</fullName>
    </submittedName>
</protein>
<evidence type="ECO:0000313" key="1">
    <source>
        <dbReference type="EMBL" id="RIQ34075.1"/>
    </source>
</evidence>
<dbReference type="AlphaFoldDB" id="A0A418KVJ9"/>
<evidence type="ECO:0000313" key="2">
    <source>
        <dbReference type="Proteomes" id="UP000284057"/>
    </source>
</evidence>